<keyword evidence="18" id="KW-1185">Reference proteome</keyword>
<dbReference type="GO" id="GO:0006817">
    <property type="term" value="P:phosphate ion transport"/>
    <property type="evidence" value="ECO:0007669"/>
    <property type="project" value="UniProtKB-KW"/>
</dbReference>
<dbReference type="PROSITE" id="PS50110">
    <property type="entry name" value="RESPONSE_REGULATORY"/>
    <property type="match status" value="1"/>
</dbReference>
<protein>
    <recommendedName>
        <fullName evidence="2">Phosphate regulon transcriptional regulatory protein PhoB</fullName>
    </recommendedName>
</protein>
<evidence type="ECO:0000256" key="9">
    <source>
        <dbReference type="ARBA" id="ARBA00023125"/>
    </source>
</evidence>
<dbReference type="Proteomes" id="UP000195667">
    <property type="component" value="Unassembled WGS sequence"/>
</dbReference>
<dbReference type="GO" id="GO:0032993">
    <property type="term" value="C:protein-DNA complex"/>
    <property type="evidence" value="ECO:0007669"/>
    <property type="project" value="TreeGrafter"/>
</dbReference>
<dbReference type="AlphaFoldDB" id="A0A1R4H620"/>
<feature type="modified residue" description="4-aspartylphosphate" evidence="13">
    <location>
        <position position="54"/>
    </location>
</feature>
<evidence type="ECO:0000256" key="13">
    <source>
        <dbReference type="PROSITE-ProRule" id="PRU00169"/>
    </source>
</evidence>
<dbReference type="SMART" id="SM00862">
    <property type="entry name" value="Trans_reg_C"/>
    <property type="match status" value="1"/>
</dbReference>
<keyword evidence="8" id="KW-0805">Transcription regulation</keyword>
<sequence>MSQFNILVVEDEEAIRQMLVLVLEQAGFAVLAADSAAEAQNALYKTLPDLIVLDWMMPVTSGVEWVRRLKKDALYQEIPVILLTARGEEEDKIKGLEVGADDYMTKPFSPKELIARIRAVLRRAGKISATDIITLGDLQLDIGQHRFSIDQRQVEISPTEFRMVQFFISHPDKVFSRSQLLDQIWGRSVFIEERTIDVHIRRLRKILDEYGRGDLLQTVRGFGYKFSLTDATVVANTTH</sequence>
<evidence type="ECO:0000256" key="14">
    <source>
        <dbReference type="PROSITE-ProRule" id="PRU01091"/>
    </source>
</evidence>
<evidence type="ECO:0000256" key="5">
    <source>
        <dbReference type="ARBA" id="ARBA00022553"/>
    </source>
</evidence>
<evidence type="ECO:0000313" key="18">
    <source>
        <dbReference type="Proteomes" id="UP000195667"/>
    </source>
</evidence>
<dbReference type="Gene3D" id="3.40.50.2300">
    <property type="match status" value="1"/>
</dbReference>
<feature type="domain" description="OmpR/PhoB-type" evidence="16">
    <location>
        <begin position="130"/>
        <end position="228"/>
    </location>
</feature>
<evidence type="ECO:0000256" key="12">
    <source>
        <dbReference type="ARBA" id="ARBA00024735"/>
    </source>
</evidence>
<dbReference type="Gene3D" id="6.10.250.690">
    <property type="match status" value="1"/>
</dbReference>
<dbReference type="InterPro" id="IPR001867">
    <property type="entry name" value="OmpR/PhoB-type_DNA-bd"/>
</dbReference>
<dbReference type="InterPro" id="IPR011006">
    <property type="entry name" value="CheY-like_superfamily"/>
</dbReference>
<dbReference type="Pfam" id="PF00072">
    <property type="entry name" value="Response_reg"/>
    <property type="match status" value="1"/>
</dbReference>
<dbReference type="RefSeq" id="WP_087142892.1">
    <property type="nucleotide sequence ID" value="NZ_FUKI01000092.1"/>
</dbReference>
<dbReference type="GO" id="GO:0005829">
    <property type="term" value="C:cytosol"/>
    <property type="evidence" value="ECO:0007669"/>
    <property type="project" value="TreeGrafter"/>
</dbReference>
<evidence type="ECO:0000256" key="2">
    <source>
        <dbReference type="ARBA" id="ARBA00013332"/>
    </source>
</evidence>
<dbReference type="Pfam" id="PF00486">
    <property type="entry name" value="Trans_reg_C"/>
    <property type="match status" value="1"/>
</dbReference>
<comment type="subcellular location">
    <subcellularLocation>
        <location evidence="1">Cytoplasm</location>
    </subcellularLocation>
</comment>
<evidence type="ECO:0000256" key="3">
    <source>
        <dbReference type="ARBA" id="ARBA00022448"/>
    </source>
</evidence>
<proteinExistence type="predicted"/>
<evidence type="ECO:0000256" key="6">
    <source>
        <dbReference type="ARBA" id="ARBA00022592"/>
    </source>
</evidence>
<keyword evidence="11" id="KW-0804">Transcription</keyword>
<dbReference type="InterPro" id="IPR001789">
    <property type="entry name" value="Sig_transdc_resp-reg_receiver"/>
</dbReference>
<evidence type="ECO:0000313" key="17">
    <source>
        <dbReference type="EMBL" id="SJM91310.1"/>
    </source>
</evidence>
<dbReference type="InterPro" id="IPR036388">
    <property type="entry name" value="WH-like_DNA-bd_sf"/>
</dbReference>
<evidence type="ECO:0000256" key="11">
    <source>
        <dbReference type="ARBA" id="ARBA00023163"/>
    </source>
</evidence>
<keyword evidence="9 14" id="KW-0238">DNA-binding</keyword>
<evidence type="ECO:0000256" key="4">
    <source>
        <dbReference type="ARBA" id="ARBA00022490"/>
    </source>
</evidence>
<dbReference type="PANTHER" id="PTHR48111:SF40">
    <property type="entry name" value="PHOSPHATE REGULON TRANSCRIPTIONAL REGULATORY PROTEIN PHOB"/>
    <property type="match status" value="1"/>
</dbReference>
<evidence type="ECO:0000256" key="7">
    <source>
        <dbReference type="ARBA" id="ARBA00023012"/>
    </source>
</evidence>
<dbReference type="OrthoDB" id="9802426at2"/>
<dbReference type="GO" id="GO:0000976">
    <property type="term" value="F:transcription cis-regulatory region binding"/>
    <property type="evidence" value="ECO:0007669"/>
    <property type="project" value="TreeGrafter"/>
</dbReference>
<dbReference type="CDD" id="cd17618">
    <property type="entry name" value="REC_OmpR_PhoB"/>
    <property type="match status" value="1"/>
</dbReference>
<accession>A0A1R4H620</accession>
<evidence type="ECO:0000256" key="8">
    <source>
        <dbReference type="ARBA" id="ARBA00023015"/>
    </source>
</evidence>
<reference evidence="18" key="1">
    <citation type="submission" date="2017-02" db="EMBL/GenBank/DDBJ databases">
        <authorList>
            <person name="Daims H."/>
        </authorList>
    </citation>
    <scope>NUCLEOTIDE SEQUENCE [LARGE SCALE GENOMIC DNA]</scope>
</reference>
<dbReference type="NCBIfam" id="TIGR02154">
    <property type="entry name" value="PhoB"/>
    <property type="match status" value="1"/>
</dbReference>
<dbReference type="EMBL" id="FUKI01000092">
    <property type="protein sequence ID" value="SJM91310.1"/>
    <property type="molecule type" value="Genomic_DNA"/>
</dbReference>
<gene>
    <name evidence="17" type="primary">phoB</name>
    <name evidence="17" type="ORF">CRENPOLYSF1_190015</name>
</gene>
<evidence type="ECO:0000259" key="15">
    <source>
        <dbReference type="PROSITE" id="PS50110"/>
    </source>
</evidence>
<dbReference type="GO" id="GO:0006355">
    <property type="term" value="P:regulation of DNA-templated transcription"/>
    <property type="evidence" value="ECO:0007669"/>
    <property type="project" value="InterPro"/>
</dbReference>
<comment type="function">
    <text evidence="12">This protein is a positive regulator for the phosphate regulon. Transcription of this operon is positively regulated by PhoB and PhoR when phosphate is limited.</text>
</comment>
<evidence type="ECO:0000259" key="16">
    <source>
        <dbReference type="PROSITE" id="PS51755"/>
    </source>
</evidence>
<dbReference type="PANTHER" id="PTHR48111">
    <property type="entry name" value="REGULATOR OF RPOS"/>
    <property type="match status" value="1"/>
</dbReference>
<evidence type="ECO:0000256" key="1">
    <source>
        <dbReference type="ARBA" id="ARBA00004496"/>
    </source>
</evidence>
<keyword evidence="6" id="KW-0592">Phosphate transport</keyword>
<dbReference type="InterPro" id="IPR011879">
    <property type="entry name" value="Sig_transdc_resp-reg_PhoB"/>
</dbReference>
<feature type="domain" description="Response regulatory" evidence="15">
    <location>
        <begin position="5"/>
        <end position="121"/>
    </location>
</feature>
<dbReference type="Gene3D" id="1.10.10.10">
    <property type="entry name" value="Winged helix-like DNA-binding domain superfamily/Winged helix DNA-binding domain"/>
    <property type="match status" value="1"/>
</dbReference>
<dbReference type="PROSITE" id="PS51755">
    <property type="entry name" value="OMPR_PHOB"/>
    <property type="match status" value="1"/>
</dbReference>
<dbReference type="FunFam" id="1.10.10.10:FF:000011">
    <property type="entry name" value="Phosphate regulon transcriptional regulator PhoB"/>
    <property type="match status" value="1"/>
</dbReference>
<organism evidence="17 18">
    <name type="scientific">Crenothrix polyspora</name>
    <dbReference type="NCBI Taxonomy" id="360316"/>
    <lineage>
        <taxon>Bacteria</taxon>
        <taxon>Pseudomonadati</taxon>
        <taxon>Pseudomonadota</taxon>
        <taxon>Gammaproteobacteria</taxon>
        <taxon>Methylococcales</taxon>
        <taxon>Crenotrichaceae</taxon>
        <taxon>Crenothrix</taxon>
    </lineage>
</organism>
<dbReference type="CDD" id="cd00383">
    <property type="entry name" value="trans_reg_C"/>
    <property type="match status" value="1"/>
</dbReference>
<keyword evidence="5 13" id="KW-0597">Phosphoprotein</keyword>
<dbReference type="SUPFAM" id="SSF52172">
    <property type="entry name" value="CheY-like"/>
    <property type="match status" value="1"/>
</dbReference>
<keyword evidence="7" id="KW-0902">Two-component regulatory system</keyword>
<dbReference type="SMART" id="SM00448">
    <property type="entry name" value="REC"/>
    <property type="match status" value="1"/>
</dbReference>
<keyword evidence="10" id="KW-0010">Activator</keyword>
<feature type="DNA-binding region" description="OmpR/PhoB-type" evidence="14">
    <location>
        <begin position="130"/>
        <end position="228"/>
    </location>
</feature>
<keyword evidence="4" id="KW-0963">Cytoplasm</keyword>
<name>A0A1R4H620_9GAMM</name>
<dbReference type="InterPro" id="IPR039420">
    <property type="entry name" value="WalR-like"/>
</dbReference>
<dbReference type="GO" id="GO:0000156">
    <property type="term" value="F:phosphorelay response regulator activity"/>
    <property type="evidence" value="ECO:0007669"/>
    <property type="project" value="InterPro"/>
</dbReference>
<evidence type="ECO:0000256" key="10">
    <source>
        <dbReference type="ARBA" id="ARBA00023159"/>
    </source>
</evidence>
<keyword evidence="3" id="KW-0813">Transport</keyword>